<dbReference type="RefSeq" id="XP_020850893.1">
    <property type="nucleotide sequence ID" value="XM_020995234.1"/>
</dbReference>
<dbReference type="InterPro" id="IPR001229">
    <property type="entry name" value="Jacalin-like_lectin_dom"/>
</dbReference>
<evidence type="ECO:0000256" key="2">
    <source>
        <dbReference type="ARBA" id="ARBA00022734"/>
    </source>
</evidence>
<dbReference type="GO" id="GO:0030246">
    <property type="term" value="F:carbohydrate binding"/>
    <property type="evidence" value="ECO:0007669"/>
    <property type="project" value="UniProtKB-KW"/>
</dbReference>
<dbReference type="InterPro" id="IPR052321">
    <property type="entry name" value="PolyBind_ProtTraffic"/>
</dbReference>
<accession>A0A6P5KY55</accession>
<dbReference type="AlphaFoldDB" id="A0A6P5KY55"/>
<proteinExistence type="predicted"/>
<evidence type="ECO:0000256" key="1">
    <source>
        <dbReference type="ARBA" id="ARBA00022729"/>
    </source>
</evidence>
<dbReference type="SMART" id="SM00915">
    <property type="entry name" value="Jacalin"/>
    <property type="match status" value="1"/>
</dbReference>
<evidence type="ECO:0000259" key="5">
    <source>
        <dbReference type="PROSITE" id="PS51752"/>
    </source>
</evidence>
<evidence type="ECO:0000313" key="6">
    <source>
        <dbReference type="Proteomes" id="UP000515140"/>
    </source>
</evidence>
<dbReference type="GeneID" id="110214353"/>
<feature type="signal peptide" evidence="4">
    <location>
        <begin position="1"/>
        <end position="18"/>
    </location>
</feature>
<dbReference type="PANTHER" id="PTHR33589">
    <property type="entry name" value="OS11G0524900 PROTEIN"/>
    <property type="match status" value="1"/>
</dbReference>
<keyword evidence="1 4" id="KW-0732">Signal</keyword>
<organism evidence="6 7">
    <name type="scientific">Phascolarctos cinereus</name>
    <name type="common">Koala</name>
    <dbReference type="NCBI Taxonomy" id="38626"/>
    <lineage>
        <taxon>Eukaryota</taxon>
        <taxon>Metazoa</taxon>
        <taxon>Chordata</taxon>
        <taxon>Craniata</taxon>
        <taxon>Vertebrata</taxon>
        <taxon>Euteleostomi</taxon>
        <taxon>Mammalia</taxon>
        <taxon>Metatheria</taxon>
        <taxon>Diprotodontia</taxon>
        <taxon>Phascolarctidae</taxon>
        <taxon>Phascolarctos</taxon>
    </lineage>
</organism>
<dbReference type="KEGG" id="pcw:110214353"/>
<dbReference type="PANTHER" id="PTHR33589:SF5">
    <property type="entry name" value="JACALIN-TYPE LECTIN DOMAIN-CONTAINING PROTEIN"/>
    <property type="match status" value="1"/>
</dbReference>
<dbReference type="Proteomes" id="UP000515140">
    <property type="component" value="Unplaced"/>
</dbReference>
<evidence type="ECO:0000256" key="3">
    <source>
        <dbReference type="SAM" id="MobiDB-lite"/>
    </source>
</evidence>
<feature type="region of interest" description="Disordered" evidence="3">
    <location>
        <begin position="23"/>
        <end position="45"/>
    </location>
</feature>
<gene>
    <name evidence="7" type="primary">LOC110214353</name>
</gene>
<sequence length="171" mass="19302">MMLMLIFFLFTLPVTVTAEDNGQQRGSSFSGEYGSGGGTSFSLSGEHRRGRITGFRIYEQSSGIIHGIQFQYSHTWSELHGCKSGLSHEVLLKKNEMIVQVLGKYYSYYIQQLIFITNYHRLFTFGQPAGNSFNATPHFRGAFLSYISGHHNNYGLTGIGFHWDEPKLTKA</sequence>
<evidence type="ECO:0000313" key="7">
    <source>
        <dbReference type="RefSeq" id="XP_020850893.1"/>
    </source>
</evidence>
<reference evidence="7" key="1">
    <citation type="submission" date="2025-08" db="UniProtKB">
        <authorList>
            <consortium name="RefSeq"/>
        </authorList>
    </citation>
    <scope>IDENTIFICATION</scope>
    <source>
        <tissue evidence="7">Spleen</tissue>
    </source>
</reference>
<keyword evidence="6" id="KW-1185">Reference proteome</keyword>
<keyword evidence="2" id="KW-0430">Lectin</keyword>
<dbReference type="Pfam" id="PF01419">
    <property type="entry name" value="Jacalin"/>
    <property type="match status" value="1"/>
</dbReference>
<dbReference type="InParanoid" id="A0A6P5KY55"/>
<name>A0A6P5KY55_PHACI</name>
<dbReference type="OMA" id="AHWAVFE"/>
<feature type="domain" description="Jacalin-type lectin" evidence="5">
    <location>
        <begin position="27"/>
        <end position="165"/>
    </location>
</feature>
<protein>
    <submittedName>
        <fullName evidence="7">Zymogen granule membrane protein 16-like</fullName>
    </submittedName>
</protein>
<dbReference type="InterPro" id="IPR036404">
    <property type="entry name" value="Jacalin-like_lectin_dom_sf"/>
</dbReference>
<evidence type="ECO:0000256" key="4">
    <source>
        <dbReference type="SAM" id="SignalP"/>
    </source>
</evidence>
<feature type="chain" id="PRO_5027981370" evidence="4">
    <location>
        <begin position="19"/>
        <end position="171"/>
    </location>
</feature>
<dbReference type="Gene3D" id="2.100.10.30">
    <property type="entry name" value="Jacalin-like lectin domain"/>
    <property type="match status" value="1"/>
</dbReference>
<dbReference type="SUPFAM" id="SSF51101">
    <property type="entry name" value="Mannose-binding lectins"/>
    <property type="match status" value="1"/>
</dbReference>
<dbReference type="PROSITE" id="PS51752">
    <property type="entry name" value="JACALIN_LECTIN"/>
    <property type="match status" value="1"/>
</dbReference>